<dbReference type="Gene3D" id="1.25.40.10">
    <property type="entry name" value="Tetratricopeptide repeat domain"/>
    <property type="match status" value="1"/>
</dbReference>
<evidence type="ECO:0000259" key="1">
    <source>
        <dbReference type="PROSITE" id="PS50043"/>
    </source>
</evidence>
<dbReference type="Proteomes" id="UP001500002">
    <property type="component" value="Unassembled WGS sequence"/>
</dbReference>
<dbReference type="InterPro" id="IPR036388">
    <property type="entry name" value="WH-like_DNA-bd_sf"/>
</dbReference>
<organism evidence="2 3">
    <name type="scientific">Agromyces neolithicus</name>
    <dbReference type="NCBI Taxonomy" id="269420"/>
    <lineage>
        <taxon>Bacteria</taxon>
        <taxon>Bacillati</taxon>
        <taxon>Actinomycetota</taxon>
        <taxon>Actinomycetes</taxon>
        <taxon>Micrococcales</taxon>
        <taxon>Microbacteriaceae</taxon>
        <taxon>Agromyces</taxon>
    </lineage>
</organism>
<dbReference type="Pfam" id="PF17874">
    <property type="entry name" value="TPR_MalT"/>
    <property type="match status" value="1"/>
</dbReference>
<protein>
    <submittedName>
        <fullName evidence="2">LuxR C-terminal-related transcriptional regulator</fullName>
    </submittedName>
</protein>
<proteinExistence type="predicted"/>
<dbReference type="SUPFAM" id="SSF52540">
    <property type="entry name" value="P-loop containing nucleoside triphosphate hydrolases"/>
    <property type="match status" value="1"/>
</dbReference>
<dbReference type="InterPro" id="IPR000792">
    <property type="entry name" value="Tscrpt_reg_LuxR_C"/>
</dbReference>
<comment type="caution">
    <text evidence="2">The sequence shown here is derived from an EMBL/GenBank/DDBJ whole genome shotgun (WGS) entry which is preliminary data.</text>
</comment>
<keyword evidence="3" id="KW-1185">Reference proteome</keyword>
<evidence type="ECO:0000313" key="2">
    <source>
        <dbReference type="EMBL" id="GAA1811511.1"/>
    </source>
</evidence>
<dbReference type="SUPFAM" id="SSF48452">
    <property type="entry name" value="TPR-like"/>
    <property type="match status" value="1"/>
</dbReference>
<dbReference type="EMBL" id="BAAANJ010000007">
    <property type="protein sequence ID" value="GAA1811511.1"/>
    <property type="molecule type" value="Genomic_DNA"/>
</dbReference>
<reference evidence="2 3" key="1">
    <citation type="journal article" date="2019" name="Int. J. Syst. Evol. Microbiol.">
        <title>The Global Catalogue of Microorganisms (GCM) 10K type strain sequencing project: providing services to taxonomists for standard genome sequencing and annotation.</title>
        <authorList>
            <consortium name="The Broad Institute Genomics Platform"/>
            <consortium name="The Broad Institute Genome Sequencing Center for Infectious Disease"/>
            <person name="Wu L."/>
            <person name="Ma J."/>
        </authorList>
    </citation>
    <scope>NUCLEOTIDE SEQUENCE [LARGE SCALE GENOMIC DNA]</scope>
    <source>
        <strain evidence="2 3">JCM 14322</strain>
    </source>
</reference>
<evidence type="ECO:0000313" key="3">
    <source>
        <dbReference type="Proteomes" id="UP001500002"/>
    </source>
</evidence>
<gene>
    <name evidence="2" type="ORF">GCM10009749_20700</name>
</gene>
<dbReference type="InterPro" id="IPR011990">
    <property type="entry name" value="TPR-like_helical_dom_sf"/>
</dbReference>
<sequence>MFEDAPATATSAVELDRLLLDAKLTVPEHPARETVSRAGLIEAARSSGLRVVGVTAPAGYGKSTLLAEWAHLDPRSITWASLDRFDDDPAAILALLAEAYAAVTPGMRHLADDVRGHGVSALGRAAPLLAAAFRAAPTPFVLMLDDLHELRSPGCHDVLGVVLAGIPRGSQVVAASRGEQPYLSRLRAAGDAFEISASDLAVGPAGAQQIFAGAQVPLDHDDAVEVVARTEGWPVGVFLAAAIMRDGGGDALAVTGDDRYVADYLYRETLAKMPEEQQRFLRRTAALDRFSAPLCDAILGTGDAHQVLRRLETSDAFLVPLDRRREWYRYHALFREFLIGELRRVESGAIVDLHLRAADWFEQQGSPALAVEHVLDISAERDRATHLVASIALATYQSGQLTTVQRWFATLGDATIEAYPPLAVLAGWITALAGQAHEAERWAAVVDDSAFDGSPDDGTSSFDSARAMLRAAMCAAGPERAMADAAFAVASEPIWSPWRDQALILLGEAHLLLGEAAQARAVFEACSASSAARGSTDDVILSESELAILAIDDGRWDDATRHVETALTAVERWRMHDYATALLAFAAAARLAVHRGDLADARRQLTRAMRARPTCTYAIPFIAVRLRLQLARVFWSLTDHATARHLLREIDDILQHRPALGVLVDQVADFRAYISSTEQTEPAGGPPLTPAELRLLPYLQTHLSIREIGERLFISRNTVSSEVGSIYRKLGVSARSDAVEVAMARGLLGA</sequence>
<dbReference type="InterPro" id="IPR041617">
    <property type="entry name" value="TPR_MalT"/>
</dbReference>
<dbReference type="Pfam" id="PF25873">
    <property type="entry name" value="WHD_MalT"/>
    <property type="match status" value="1"/>
</dbReference>
<dbReference type="PROSITE" id="PS50043">
    <property type="entry name" value="HTH_LUXR_2"/>
    <property type="match status" value="1"/>
</dbReference>
<dbReference type="RefSeq" id="WP_344295928.1">
    <property type="nucleotide sequence ID" value="NZ_BAAANJ010000007.1"/>
</dbReference>
<dbReference type="Pfam" id="PF00196">
    <property type="entry name" value="GerE"/>
    <property type="match status" value="1"/>
</dbReference>
<accession>A0ABN2M6E5</accession>
<feature type="domain" description="HTH luxR-type" evidence="1">
    <location>
        <begin position="681"/>
        <end position="746"/>
    </location>
</feature>
<dbReference type="InterPro" id="IPR016032">
    <property type="entry name" value="Sig_transdc_resp-reg_C-effctor"/>
</dbReference>
<dbReference type="SMART" id="SM00421">
    <property type="entry name" value="HTH_LUXR"/>
    <property type="match status" value="1"/>
</dbReference>
<name>A0ABN2M6E5_9MICO</name>
<dbReference type="InterPro" id="IPR027417">
    <property type="entry name" value="P-loop_NTPase"/>
</dbReference>
<dbReference type="Gene3D" id="1.10.10.10">
    <property type="entry name" value="Winged helix-like DNA-binding domain superfamily/Winged helix DNA-binding domain"/>
    <property type="match status" value="1"/>
</dbReference>
<dbReference type="SUPFAM" id="SSF46894">
    <property type="entry name" value="C-terminal effector domain of the bipartite response regulators"/>
    <property type="match status" value="1"/>
</dbReference>
<dbReference type="Gene3D" id="3.40.50.300">
    <property type="entry name" value="P-loop containing nucleotide triphosphate hydrolases"/>
    <property type="match status" value="1"/>
</dbReference>
<dbReference type="CDD" id="cd06170">
    <property type="entry name" value="LuxR_C_like"/>
    <property type="match status" value="1"/>
</dbReference>
<dbReference type="InterPro" id="IPR059106">
    <property type="entry name" value="WHD_MalT"/>
</dbReference>